<name>A0A7G7W2Y5_9BACT</name>
<gene>
    <name evidence="1" type="ORF">H4317_11045</name>
</gene>
<accession>A0A7G7W2Y5</accession>
<dbReference type="KEGG" id="hsk:H4317_11045"/>
<protein>
    <submittedName>
        <fullName evidence="1">Uncharacterized protein</fullName>
    </submittedName>
</protein>
<dbReference type="EMBL" id="CP060202">
    <property type="protein sequence ID" value="QNH60728.1"/>
    <property type="molecule type" value="Genomic_DNA"/>
</dbReference>
<dbReference type="Proteomes" id="UP000515489">
    <property type="component" value="Chromosome"/>
</dbReference>
<reference evidence="1 2" key="1">
    <citation type="submission" date="2020-08" db="EMBL/GenBank/DDBJ databases">
        <title>Hymenobacter sp. S2-20-2 genome sequencing.</title>
        <authorList>
            <person name="Jin L."/>
        </authorList>
    </citation>
    <scope>NUCLEOTIDE SEQUENCE [LARGE SCALE GENOMIC DNA]</scope>
    <source>
        <strain evidence="1 2">S2-20-2</strain>
    </source>
</reference>
<dbReference type="AlphaFoldDB" id="A0A7G7W2Y5"/>
<keyword evidence="2" id="KW-1185">Reference proteome</keyword>
<proteinExistence type="predicted"/>
<organism evidence="1 2">
    <name type="scientific">Hymenobacter sediminicola</name>
    <dbReference type="NCBI Taxonomy" id="2761579"/>
    <lineage>
        <taxon>Bacteria</taxon>
        <taxon>Pseudomonadati</taxon>
        <taxon>Bacteroidota</taxon>
        <taxon>Cytophagia</taxon>
        <taxon>Cytophagales</taxon>
        <taxon>Hymenobacteraceae</taxon>
        <taxon>Hymenobacter</taxon>
    </lineage>
</organism>
<sequence length="85" mass="9094">MSTDLHPSLLTILTRFGFNAHGGTGFTWRRAAPVLGQKLYLATSTGGRQLFLSQGQRVVVRADVVTAAALEQILTNELGTPPETA</sequence>
<dbReference type="RefSeq" id="WP_185886644.1">
    <property type="nucleotide sequence ID" value="NZ_CP060202.1"/>
</dbReference>
<evidence type="ECO:0000313" key="1">
    <source>
        <dbReference type="EMBL" id="QNH60728.1"/>
    </source>
</evidence>
<evidence type="ECO:0000313" key="2">
    <source>
        <dbReference type="Proteomes" id="UP000515489"/>
    </source>
</evidence>